<name>A0A484H633_9ZZZZ</name>
<keyword evidence="5" id="KW-0324">Glycolysis</keyword>
<dbReference type="Pfam" id="PF16078">
    <property type="entry name" value="2-oxogl_dehyd_N"/>
    <property type="match status" value="1"/>
</dbReference>
<evidence type="ECO:0000313" key="7">
    <source>
        <dbReference type="EMBL" id="VBB69557.1"/>
    </source>
</evidence>
<feature type="domain" description="Transketolase-like pyrimidine-binding" evidence="6">
    <location>
        <begin position="609"/>
        <end position="802"/>
    </location>
</feature>
<dbReference type="Pfam" id="PF00676">
    <property type="entry name" value="E1_dh"/>
    <property type="match status" value="1"/>
</dbReference>
<dbReference type="Gene3D" id="3.40.50.11610">
    <property type="entry name" value="Multifunctional 2-oxoglutarate metabolism enzyme, C-terminal domain"/>
    <property type="match status" value="1"/>
</dbReference>
<evidence type="ECO:0000256" key="3">
    <source>
        <dbReference type="ARBA" id="ARBA00023002"/>
    </source>
</evidence>
<dbReference type="CDD" id="cd02016">
    <property type="entry name" value="TPP_E1_OGDC_like"/>
    <property type="match status" value="1"/>
</dbReference>
<dbReference type="GO" id="GO:0004591">
    <property type="term" value="F:oxoglutarate dehydrogenase (succinyl-transferring) activity"/>
    <property type="evidence" value="ECO:0007669"/>
    <property type="project" value="UniProtKB-EC"/>
</dbReference>
<accession>A0A484H633</accession>
<dbReference type="NCBIfam" id="NF006914">
    <property type="entry name" value="PRK09404.1"/>
    <property type="match status" value="1"/>
</dbReference>
<organism evidence="7">
    <name type="scientific">invertebrate metagenome</name>
    <dbReference type="NCBI Taxonomy" id="1711999"/>
    <lineage>
        <taxon>unclassified sequences</taxon>
        <taxon>metagenomes</taxon>
        <taxon>organismal metagenomes</taxon>
    </lineage>
</organism>
<dbReference type="GO" id="GO:0030976">
    <property type="term" value="F:thiamine pyrophosphate binding"/>
    <property type="evidence" value="ECO:0007669"/>
    <property type="project" value="InterPro"/>
</dbReference>
<dbReference type="InterPro" id="IPR011603">
    <property type="entry name" value="2oxoglutarate_DH_E1"/>
</dbReference>
<evidence type="ECO:0000256" key="2">
    <source>
        <dbReference type="ARBA" id="ARBA00012280"/>
    </source>
</evidence>
<dbReference type="InterPro" id="IPR042179">
    <property type="entry name" value="KGD_C_sf"/>
</dbReference>
<dbReference type="FunFam" id="3.40.50.12470:FF:000009">
    <property type="entry name" value="2-oxoglutarate dehydrogenase E1 component"/>
    <property type="match status" value="1"/>
</dbReference>
<evidence type="ECO:0000259" key="6">
    <source>
        <dbReference type="SMART" id="SM00861"/>
    </source>
</evidence>
<dbReference type="GO" id="GO:0006099">
    <property type="term" value="P:tricarboxylic acid cycle"/>
    <property type="evidence" value="ECO:0007669"/>
    <property type="project" value="TreeGrafter"/>
</dbReference>
<dbReference type="EMBL" id="LR026963">
    <property type="protein sequence ID" value="VBB69557.1"/>
    <property type="molecule type" value="Genomic_DNA"/>
</dbReference>
<comment type="cofactor">
    <cofactor evidence="1">
        <name>thiamine diphosphate</name>
        <dbReference type="ChEBI" id="CHEBI:58937"/>
    </cofactor>
</comment>
<dbReference type="InterPro" id="IPR005475">
    <property type="entry name" value="Transketolase-like_Pyr-bd"/>
</dbReference>
<dbReference type="NCBIfam" id="NF008907">
    <property type="entry name" value="PRK12270.1"/>
    <property type="match status" value="1"/>
</dbReference>
<proteinExistence type="predicted"/>
<dbReference type="InterPro" id="IPR001017">
    <property type="entry name" value="DH_E1"/>
</dbReference>
<keyword evidence="3 7" id="KW-0560">Oxidoreductase</keyword>
<evidence type="ECO:0000256" key="1">
    <source>
        <dbReference type="ARBA" id="ARBA00001964"/>
    </source>
</evidence>
<dbReference type="PIRSF" id="PIRSF000157">
    <property type="entry name" value="Oxoglu_dh_E1"/>
    <property type="match status" value="1"/>
</dbReference>
<sequence length="977" mass="109541">MGRSSVETFLFGTNATFIAELYQRYLLDRAAIDQSWAQFFDELKERNPSVLADLQGVSWSPAGAEVIGTNVNQNARGEKSNASRGIVTADVRRHTLDSIRALMMIRVYRVRGHLIARLDPLGLHGEHYHPELDYHEYGFTEADLDREIFIDNVLGMETATLRQILGAVQVTYCSHIGVEFMHIQDPEQKAWIQRIIENGRNQTAFSSTDQRAILEQLTESEEFERFLHTKYVGTKRFGLEGGESLIPLLEQILKRGSQLGLNNIVLGMAHRGRLNVLAHVLKKPYRAIFSEFQGNPAHPEDVQGSGDVKYHLGTSTDRVFDNRTIHISLIANPSHLEAADPVVLGKVRANQTLRGGMIARDEVMGVILHGDAAFAGQGMVAECFGLSQLKGYCSGGTIHVIINNQIGFTTSPQHSRSSHYPSDVAKGVQAPIFHVNGDDPEAVVHVARIATEFRQQFMADVVVDMLCYRRHGHNETDEPGFTQPTMYGRIATHPTTRRIYARKLMQDNLVRDNEVDCIAARCWNRLEAEYAASTNYRPNKADWLEGIWSGLIPATGEEELHQESTDVSVDILKVVGYALFTPPSGLVLHAKILRQLGNKRRMIETGQGIDWATAETLAFGTLLVEGAPVRLSGQDSGRGTFSQRHAVLVDQGNESVYIPLNHIRDGQALFEVVDSPLSEESVLGFEYGHSLAMPTALVIWEAQFGDFANGAQVIFDQFITSGEAKWLRLSGLTIFLPHGFEGQGPEHSSGRPERYLQLTADDNIQICLPTTPANFFHLLRRQIRRNFRKPLIVFTPKTLLRHKACVSPLAAFGPASRFHRVLQDSIALVPHDQVRRVILCSGKVYYDLVQRHLELGLKDVAIVRVEQLYPWPKVSIKAQLTKYPCAELVWCQEEPANQGAFFHVDRRLQYMLEELGRPQRWPIYVGRKASASPATGLLRRHLEEQALLVEQALRWDAEAIVQPFRRPAEPGAMQIPT</sequence>
<dbReference type="InterPro" id="IPR031717">
    <property type="entry name" value="ODO-1/KGD_C"/>
</dbReference>
<evidence type="ECO:0000256" key="5">
    <source>
        <dbReference type="ARBA" id="ARBA00023152"/>
    </source>
</evidence>
<dbReference type="NCBIfam" id="TIGR00239">
    <property type="entry name" value="2oxo_dh_E1"/>
    <property type="match status" value="1"/>
</dbReference>
<dbReference type="InterPro" id="IPR032106">
    <property type="entry name" value="2-oxogl_dehyd_N"/>
</dbReference>
<reference evidence="7" key="1">
    <citation type="submission" date="2018-10" db="EMBL/GenBank/DDBJ databases">
        <authorList>
            <person name="Gruber-Vodicka H."/>
            <person name="Jaeckle O."/>
        </authorList>
    </citation>
    <scope>NUCLEOTIDE SEQUENCE</scope>
</reference>
<dbReference type="PANTHER" id="PTHR23152:SF4">
    <property type="entry name" value="2-OXOADIPATE DEHYDROGENASE COMPLEX COMPONENT E1"/>
    <property type="match status" value="1"/>
</dbReference>
<dbReference type="SMART" id="SM00861">
    <property type="entry name" value="Transket_pyr"/>
    <property type="match status" value="1"/>
</dbReference>
<dbReference type="Gene3D" id="1.10.287.1150">
    <property type="entry name" value="TPP helical domain"/>
    <property type="match status" value="1"/>
</dbReference>
<dbReference type="Gene3D" id="3.40.50.12470">
    <property type="match status" value="1"/>
</dbReference>
<keyword evidence="4" id="KW-0786">Thiamine pyrophosphate</keyword>
<dbReference type="GO" id="GO:0006096">
    <property type="term" value="P:glycolytic process"/>
    <property type="evidence" value="ECO:0007669"/>
    <property type="project" value="UniProtKB-KW"/>
</dbReference>
<dbReference type="PANTHER" id="PTHR23152">
    <property type="entry name" value="2-OXOGLUTARATE DEHYDROGENASE"/>
    <property type="match status" value="1"/>
</dbReference>
<dbReference type="EC" id="1.2.4.2" evidence="2"/>
<dbReference type="Gene3D" id="3.40.50.970">
    <property type="match status" value="1"/>
</dbReference>
<dbReference type="AlphaFoldDB" id="A0A484H633"/>
<dbReference type="Pfam" id="PF16870">
    <property type="entry name" value="OxoGdeHyase_C"/>
    <property type="match status" value="1"/>
</dbReference>
<dbReference type="Pfam" id="PF02779">
    <property type="entry name" value="Transket_pyr"/>
    <property type="match status" value="1"/>
</dbReference>
<evidence type="ECO:0000256" key="4">
    <source>
        <dbReference type="ARBA" id="ARBA00023052"/>
    </source>
</evidence>
<dbReference type="InterPro" id="IPR029061">
    <property type="entry name" value="THDP-binding"/>
</dbReference>
<dbReference type="GO" id="GO:0005829">
    <property type="term" value="C:cytosol"/>
    <property type="evidence" value="ECO:0007669"/>
    <property type="project" value="TreeGrafter"/>
</dbReference>
<protein>
    <recommendedName>
        <fullName evidence="2">oxoglutarate dehydrogenase (succinyl-transferring)</fullName>
        <ecNumber evidence="2">1.2.4.2</ecNumber>
    </recommendedName>
</protein>
<gene>
    <name evidence="7" type="ORF">RIEGSTA812A_PEG_1030</name>
</gene>
<dbReference type="GO" id="GO:0045252">
    <property type="term" value="C:oxoglutarate dehydrogenase complex"/>
    <property type="evidence" value="ECO:0007669"/>
    <property type="project" value="TreeGrafter"/>
</dbReference>
<dbReference type="SUPFAM" id="SSF52518">
    <property type="entry name" value="Thiamin diphosphate-binding fold (THDP-binding)"/>
    <property type="match status" value="2"/>
</dbReference>